<gene>
    <name evidence="3" type="ORF">WG926_25310</name>
</gene>
<feature type="domain" description="DUF6644" evidence="2">
    <location>
        <begin position="36"/>
        <end position="167"/>
    </location>
</feature>
<dbReference type="Pfam" id="PF20349">
    <property type="entry name" value="DUF6644"/>
    <property type="match status" value="1"/>
</dbReference>
<evidence type="ECO:0000313" key="3">
    <source>
        <dbReference type="EMBL" id="MEN2991656.1"/>
    </source>
</evidence>
<feature type="transmembrane region" description="Helical" evidence="1">
    <location>
        <begin position="37"/>
        <end position="57"/>
    </location>
</feature>
<dbReference type="InterPro" id="IPR046586">
    <property type="entry name" value="DUF6644"/>
</dbReference>
<dbReference type="RefSeq" id="WP_372057505.1">
    <property type="nucleotide sequence ID" value="NZ_JBBKTW010000012.1"/>
</dbReference>
<name>A0ABU9YSP7_9PROT</name>
<protein>
    <submittedName>
        <fullName evidence="3">DUF6644 family protein</fullName>
    </submittedName>
</protein>
<feature type="transmembrane region" description="Helical" evidence="1">
    <location>
        <begin position="105"/>
        <end position="126"/>
    </location>
</feature>
<comment type="caution">
    <text evidence="3">The sequence shown here is derived from an EMBL/GenBank/DDBJ whole genome shotgun (WGS) entry which is preliminary data.</text>
</comment>
<feature type="transmembrane region" description="Helical" evidence="1">
    <location>
        <begin position="69"/>
        <end position="93"/>
    </location>
</feature>
<sequence>MPGQVFTALTPWALALEQSAAGEAIRASAWLYPLANLVHLLGLVMLLGGIGLLDLRLIGLMRGLAPAALAARLIPIAAAGLVLMAISGGMMFAADAGPLIAHPGFRLKLLLVALAVGNALLVHLLWRRRIAGLPDDATPPAAIRLQAAASLLLWLWVAVEGRMIAYS</sequence>
<keyword evidence="1" id="KW-1133">Transmembrane helix</keyword>
<proteinExistence type="predicted"/>
<dbReference type="EMBL" id="JBBKTW010000012">
    <property type="protein sequence ID" value="MEN2991656.1"/>
    <property type="molecule type" value="Genomic_DNA"/>
</dbReference>
<accession>A0ABU9YSP7</accession>
<keyword evidence="4" id="KW-1185">Reference proteome</keyword>
<dbReference type="Proteomes" id="UP001413721">
    <property type="component" value="Unassembled WGS sequence"/>
</dbReference>
<evidence type="ECO:0000256" key="1">
    <source>
        <dbReference type="SAM" id="Phobius"/>
    </source>
</evidence>
<reference evidence="3 4" key="1">
    <citation type="submission" date="2024-03" db="EMBL/GenBank/DDBJ databases">
        <title>High-quality draft genome sequencing of Tistrella sp. BH-R2-4.</title>
        <authorList>
            <person name="Dong C."/>
        </authorList>
    </citation>
    <scope>NUCLEOTIDE SEQUENCE [LARGE SCALE GENOMIC DNA]</scope>
    <source>
        <strain evidence="3 4">BH-R2-4</strain>
    </source>
</reference>
<evidence type="ECO:0000259" key="2">
    <source>
        <dbReference type="Pfam" id="PF20349"/>
    </source>
</evidence>
<evidence type="ECO:0000313" key="4">
    <source>
        <dbReference type="Proteomes" id="UP001413721"/>
    </source>
</evidence>
<organism evidence="3 4">
    <name type="scientific">Tistrella arctica</name>
    <dbReference type="NCBI Taxonomy" id="3133430"/>
    <lineage>
        <taxon>Bacteria</taxon>
        <taxon>Pseudomonadati</taxon>
        <taxon>Pseudomonadota</taxon>
        <taxon>Alphaproteobacteria</taxon>
        <taxon>Geminicoccales</taxon>
        <taxon>Geminicoccaceae</taxon>
        <taxon>Tistrella</taxon>
    </lineage>
</organism>
<keyword evidence="1" id="KW-0472">Membrane</keyword>
<keyword evidence="1" id="KW-0812">Transmembrane</keyword>